<reference evidence="7" key="1">
    <citation type="submission" date="2017-11" db="EMBL/GenBank/DDBJ databases">
        <title>The draft genome sequence of Chromatocurvus sp. F02.</title>
        <authorList>
            <person name="Du Z.-J."/>
            <person name="Chang Y.-Q."/>
        </authorList>
    </citation>
    <scope>NUCLEOTIDE SEQUENCE [LARGE SCALE GENOMIC DNA]</scope>
    <source>
        <strain evidence="7">F02</strain>
    </source>
</reference>
<dbReference type="OrthoDB" id="5792836at2"/>
<feature type="domain" description="Type III secretion system flagellar brake protein YcgR PilZN" evidence="5">
    <location>
        <begin position="7"/>
        <end position="109"/>
    </location>
</feature>
<evidence type="ECO:0000256" key="1">
    <source>
        <dbReference type="ARBA" id="ARBA00022636"/>
    </source>
</evidence>
<sequence>MSDDTVVSKADELTSLLGSVHKQQLAIRILAETSATPEPSLLLAIDHRPRRLIFDAPRNLDAAHFAVGKRITALTYKDGAELRFDVGIQAVAGFRGYPALQTSWPKQLIYRQRRKAFRVRLGSSENSRMELYGDDGNQLRGQLLDFSASGFGALIERSAPLVMGEIIDYSLDVGGVYFSGKVEIRDLTIPSQGRFMRIGAALVKLEPQAQKQLERIARDLERRKIRSNNNR</sequence>
<dbReference type="Pfam" id="PF07238">
    <property type="entry name" value="PilZ"/>
    <property type="match status" value="1"/>
</dbReference>
<accession>A0A2N5Y6H5</accession>
<keyword evidence="1" id="KW-0973">c-di-GMP</keyword>
<dbReference type="InterPro" id="IPR009926">
    <property type="entry name" value="T3SS_YcgR_PilZN"/>
</dbReference>
<evidence type="ECO:0000313" key="7">
    <source>
        <dbReference type="Proteomes" id="UP000234845"/>
    </source>
</evidence>
<dbReference type="RefSeq" id="WP_101519635.1">
    <property type="nucleotide sequence ID" value="NZ_PKLZ01000001.1"/>
</dbReference>
<dbReference type="InterPro" id="IPR009875">
    <property type="entry name" value="PilZ_domain"/>
</dbReference>
<gene>
    <name evidence="6" type="ORF">CWI75_01195</name>
</gene>
<evidence type="ECO:0000259" key="5">
    <source>
        <dbReference type="Pfam" id="PF07317"/>
    </source>
</evidence>
<dbReference type="Proteomes" id="UP000234845">
    <property type="component" value="Unassembled WGS sequence"/>
</dbReference>
<name>A0A2N5Y6H5_9GAMM</name>
<dbReference type="Gene3D" id="2.40.10.220">
    <property type="entry name" value="predicted glycosyltransferase like domains"/>
    <property type="match status" value="1"/>
</dbReference>
<feature type="domain" description="PilZ" evidence="4">
    <location>
        <begin position="112"/>
        <end position="216"/>
    </location>
</feature>
<keyword evidence="7" id="KW-1185">Reference proteome</keyword>
<keyword evidence="3" id="KW-0975">Bacterial flagellum</keyword>
<evidence type="ECO:0000259" key="4">
    <source>
        <dbReference type="Pfam" id="PF07238"/>
    </source>
</evidence>
<evidence type="ECO:0000256" key="2">
    <source>
        <dbReference type="ARBA" id="ARBA00022741"/>
    </source>
</evidence>
<keyword evidence="2" id="KW-0547">Nucleotide-binding</keyword>
<comment type="caution">
    <text evidence="6">The sequence shown here is derived from an EMBL/GenBank/DDBJ whole genome shotgun (WGS) entry which is preliminary data.</text>
</comment>
<protein>
    <recommendedName>
        <fullName evidence="8">Flagellar brake protein</fullName>
    </recommendedName>
</protein>
<proteinExistence type="predicted"/>
<evidence type="ECO:0000256" key="3">
    <source>
        <dbReference type="ARBA" id="ARBA00023143"/>
    </source>
</evidence>
<dbReference type="EMBL" id="PKLZ01000001">
    <property type="protein sequence ID" value="PLW83998.1"/>
    <property type="molecule type" value="Genomic_DNA"/>
</dbReference>
<evidence type="ECO:0000313" key="6">
    <source>
        <dbReference type="EMBL" id="PLW83998.1"/>
    </source>
</evidence>
<dbReference type="AlphaFoldDB" id="A0A2N5Y6H5"/>
<dbReference type="GO" id="GO:0035438">
    <property type="term" value="F:cyclic-di-GMP binding"/>
    <property type="evidence" value="ECO:0007669"/>
    <property type="project" value="InterPro"/>
</dbReference>
<organism evidence="6 7">
    <name type="scientific">Kineobactrum sediminis</name>
    <dbReference type="NCBI Taxonomy" id="1905677"/>
    <lineage>
        <taxon>Bacteria</taxon>
        <taxon>Pseudomonadati</taxon>
        <taxon>Pseudomonadota</taxon>
        <taxon>Gammaproteobacteria</taxon>
        <taxon>Cellvibrionales</taxon>
        <taxon>Halieaceae</taxon>
        <taxon>Kineobactrum</taxon>
    </lineage>
</organism>
<dbReference type="InterPro" id="IPR012349">
    <property type="entry name" value="Split_barrel_FMN-bd"/>
</dbReference>
<dbReference type="Pfam" id="PF07317">
    <property type="entry name" value="PilZN"/>
    <property type="match status" value="1"/>
</dbReference>
<evidence type="ECO:0008006" key="8">
    <source>
        <dbReference type="Google" id="ProtNLM"/>
    </source>
</evidence>
<dbReference type="Gene3D" id="2.30.110.10">
    <property type="entry name" value="Electron Transport, Fmn-binding Protein, Chain A"/>
    <property type="match status" value="1"/>
</dbReference>